<dbReference type="EMBL" id="JAHHHN010000003">
    <property type="protein sequence ID" value="MBW4560979.1"/>
    <property type="molecule type" value="Genomic_DNA"/>
</dbReference>
<sequence>MSKKVLVISPVPSHPQDAGNRTRIYNLLRNLQKLGHEVHFLYIQQETKDDYLMRQAWEENFYSLPYRQIGDRKRSLAQKITRKLRCYLTDYPKYPGAVDDWYENSINHFLVELHRKVNFDVVIVEYVFFSKALNIFGKDVLKIIDTHDVFANRTDLYKNNGQEYYWYSTNIKEETKGLRRADLIIAIQKEEEEYFQKLVGNKVITVGHTVLLRRPKQMLLPAGNKILYIASLNETNIHGIKYFINDVLPKVRAKLPDIQLLIAGKICEALDKIEGCVKLGYVDNSNEIYDNANVVINPMCFGTGLKIKSIEALGQSKVLVTTLEGAKGLEAGANKAFLVAKDADEFSQYLIEVLTNSLLSSNLAKQAYDFAEVYNKKALEPLEKVLDSIPGL</sequence>
<dbReference type="Proteomes" id="UP000715781">
    <property type="component" value="Unassembled WGS sequence"/>
</dbReference>
<dbReference type="Gene3D" id="3.40.50.2000">
    <property type="entry name" value="Glycogen Phosphorylase B"/>
    <property type="match status" value="2"/>
</dbReference>
<dbReference type="Pfam" id="PF13692">
    <property type="entry name" value="Glyco_trans_1_4"/>
    <property type="match status" value="1"/>
</dbReference>
<dbReference type="SUPFAM" id="SSF53756">
    <property type="entry name" value="UDP-Glycosyltransferase/glycogen phosphorylase"/>
    <property type="match status" value="1"/>
</dbReference>
<evidence type="ECO:0000313" key="3">
    <source>
        <dbReference type="Proteomes" id="UP000715781"/>
    </source>
</evidence>
<accession>A0A951PVC4</accession>
<protein>
    <submittedName>
        <fullName evidence="2">Glycosyltransferase family 4 protein</fullName>
    </submittedName>
</protein>
<dbReference type="GO" id="GO:0016757">
    <property type="term" value="F:glycosyltransferase activity"/>
    <property type="evidence" value="ECO:0007669"/>
    <property type="project" value="TreeGrafter"/>
</dbReference>
<keyword evidence="1" id="KW-0808">Transferase</keyword>
<dbReference type="PANTHER" id="PTHR46401">
    <property type="entry name" value="GLYCOSYLTRANSFERASE WBBK-RELATED"/>
    <property type="match status" value="1"/>
</dbReference>
<name>A0A951PVC4_9NOST</name>
<reference evidence="2" key="1">
    <citation type="submission" date="2021-05" db="EMBL/GenBank/DDBJ databases">
        <authorList>
            <person name="Pietrasiak N."/>
            <person name="Ward R."/>
            <person name="Stajich J.E."/>
            <person name="Kurbessoian T."/>
        </authorList>
    </citation>
    <scope>NUCLEOTIDE SEQUENCE</scope>
    <source>
        <strain evidence="2">JT2-VF2</strain>
    </source>
</reference>
<dbReference type="CDD" id="cd03801">
    <property type="entry name" value="GT4_PimA-like"/>
    <property type="match status" value="1"/>
</dbReference>
<evidence type="ECO:0000256" key="1">
    <source>
        <dbReference type="ARBA" id="ARBA00022679"/>
    </source>
</evidence>
<organism evidence="2 3">
    <name type="scientific">Mojavia pulchra JT2-VF2</name>
    <dbReference type="NCBI Taxonomy" id="287848"/>
    <lineage>
        <taxon>Bacteria</taxon>
        <taxon>Bacillati</taxon>
        <taxon>Cyanobacteriota</taxon>
        <taxon>Cyanophyceae</taxon>
        <taxon>Nostocales</taxon>
        <taxon>Nostocaceae</taxon>
    </lineage>
</organism>
<evidence type="ECO:0000313" key="2">
    <source>
        <dbReference type="EMBL" id="MBW4560979.1"/>
    </source>
</evidence>
<dbReference type="GO" id="GO:0009103">
    <property type="term" value="P:lipopolysaccharide biosynthetic process"/>
    <property type="evidence" value="ECO:0007669"/>
    <property type="project" value="TreeGrafter"/>
</dbReference>
<comment type="caution">
    <text evidence="2">The sequence shown here is derived from an EMBL/GenBank/DDBJ whole genome shotgun (WGS) entry which is preliminary data.</text>
</comment>
<gene>
    <name evidence="2" type="ORF">KME32_07420</name>
</gene>
<dbReference type="AlphaFoldDB" id="A0A951PVC4"/>
<proteinExistence type="predicted"/>
<reference evidence="2" key="2">
    <citation type="journal article" date="2022" name="Microbiol. Resour. Announc.">
        <title>Metagenome Sequencing to Explore Phylogenomics of Terrestrial Cyanobacteria.</title>
        <authorList>
            <person name="Ward R.D."/>
            <person name="Stajich J.E."/>
            <person name="Johansen J.R."/>
            <person name="Huntemann M."/>
            <person name="Clum A."/>
            <person name="Foster B."/>
            <person name="Foster B."/>
            <person name="Roux S."/>
            <person name="Palaniappan K."/>
            <person name="Varghese N."/>
            <person name="Mukherjee S."/>
            <person name="Reddy T.B.K."/>
            <person name="Daum C."/>
            <person name="Copeland A."/>
            <person name="Chen I.A."/>
            <person name="Ivanova N.N."/>
            <person name="Kyrpides N.C."/>
            <person name="Shapiro N."/>
            <person name="Eloe-Fadrosh E.A."/>
            <person name="Pietrasiak N."/>
        </authorList>
    </citation>
    <scope>NUCLEOTIDE SEQUENCE</scope>
    <source>
        <strain evidence="2">JT2-VF2</strain>
    </source>
</reference>
<dbReference type="PANTHER" id="PTHR46401:SF2">
    <property type="entry name" value="GLYCOSYLTRANSFERASE WBBK-RELATED"/>
    <property type="match status" value="1"/>
</dbReference>